<feature type="compositionally biased region" description="Basic and acidic residues" evidence="5">
    <location>
        <begin position="220"/>
        <end position="241"/>
    </location>
</feature>
<protein>
    <recommendedName>
        <fullName evidence="6">Cytochrome c domain-containing protein</fullName>
    </recommendedName>
</protein>
<dbReference type="Gene3D" id="1.10.760.10">
    <property type="entry name" value="Cytochrome c-like domain"/>
    <property type="match status" value="1"/>
</dbReference>
<evidence type="ECO:0000256" key="3">
    <source>
        <dbReference type="ARBA" id="ARBA00023004"/>
    </source>
</evidence>
<dbReference type="PROSITE" id="PS51007">
    <property type="entry name" value="CYTC"/>
    <property type="match status" value="1"/>
</dbReference>
<dbReference type="InterPro" id="IPR009056">
    <property type="entry name" value="Cyt_c-like_dom"/>
</dbReference>
<keyword evidence="1 4" id="KW-0349">Heme</keyword>
<reference evidence="7" key="2">
    <citation type="submission" date="2021-08" db="EMBL/GenBank/DDBJ databases">
        <authorList>
            <person name="Tani A."/>
            <person name="Ola A."/>
            <person name="Ogura Y."/>
            <person name="Katsura K."/>
            <person name="Hayashi T."/>
        </authorList>
    </citation>
    <scope>NUCLEOTIDE SEQUENCE</scope>
    <source>
        <strain evidence="7">NBRC 103626</strain>
    </source>
</reference>
<feature type="region of interest" description="Disordered" evidence="5">
    <location>
        <begin position="217"/>
        <end position="241"/>
    </location>
</feature>
<organism evidence="7 8">
    <name type="scientific">Methylobacterium gregans</name>
    <dbReference type="NCBI Taxonomy" id="374424"/>
    <lineage>
        <taxon>Bacteria</taxon>
        <taxon>Pseudomonadati</taxon>
        <taxon>Pseudomonadota</taxon>
        <taxon>Alphaproteobacteria</taxon>
        <taxon>Hyphomicrobiales</taxon>
        <taxon>Methylobacteriaceae</taxon>
        <taxon>Methylobacterium</taxon>
    </lineage>
</organism>
<dbReference type="Pfam" id="PF13442">
    <property type="entry name" value="Cytochrome_CBB3"/>
    <property type="match status" value="1"/>
</dbReference>
<dbReference type="Proteomes" id="UP001055108">
    <property type="component" value="Unassembled WGS sequence"/>
</dbReference>
<keyword evidence="3 4" id="KW-0408">Iron</keyword>
<evidence type="ECO:0000313" key="8">
    <source>
        <dbReference type="Proteomes" id="UP001055108"/>
    </source>
</evidence>
<dbReference type="EMBL" id="BPQM01000143">
    <property type="protein sequence ID" value="GJD81547.1"/>
    <property type="molecule type" value="Genomic_DNA"/>
</dbReference>
<accession>A0AA37HWA0</accession>
<reference evidence="7" key="1">
    <citation type="journal article" date="2016" name="Front. Microbiol.">
        <title>Genome Sequence of the Piezophilic, Mesophilic Sulfate-Reducing Bacterium Desulfovibrio indicus J2T.</title>
        <authorList>
            <person name="Cao J."/>
            <person name="Maignien L."/>
            <person name="Shao Z."/>
            <person name="Alain K."/>
            <person name="Jebbar M."/>
        </authorList>
    </citation>
    <scope>NUCLEOTIDE SEQUENCE</scope>
    <source>
        <strain evidence="7">NBRC 103626</strain>
    </source>
</reference>
<evidence type="ECO:0000256" key="5">
    <source>
        <dbReference type="SAM" id="MobiDB-lite"/>
    </source>
</evidence>
<dbReference type="AlphaFoldDB" id="A0AA37HWA0"/>
<sequence>MGTGAGFRAGTLMIRLFLKKVGPDRWNGTARSRERYPLNHLSTFVTRPLVAALALATVNLVAVHAEDAKPADPALANSLNPNDKTAEQDEKLLKRDAAVKVEDGKYFDAEGHPTFHVTNEGKKFDWYAYSGYRRYHAECHVCHGPDGMGSTYAPALKDSLKRLSYEEFIGIIAGGRQNHTAGGGESVMPAFGDNKNVMCYADDLYVYLKARAAGAMGRVRPSDKEDKPEAAKKAEKECLGG</sequence>
<gene>
    <name evidence="7" type="ORF">NBEOAGPD_4800</name>
</gene>
<evidence type="ECO:0000256" key="1">
    <source>
        <dbReference type="ARBA" id="ARBA00022617"/>
    </source>
</evidence>
<proteinExistence type="predicted"/>
<dbReference type="GO" id="GO:0020037">
    <property type="term" value="F:heme binding"/>
    <property type="evidence" value="ECO:0007669"/>
    <property type="project" value="InterPro"/>
</dbReference>
<evidence type="ECO:0000256" key="4">
    <source>
        <dbReference type="PROSITE-ProRule" id="PRU00433"/>
    </source>
</evidence>
<evidence type="ECO:0000313" key="7">
    <source>
        <dbReference type="EMBL" id="GJD81547.1"/>
    </source>
</evidence>
<keyword evidence="8" id="KW-1185">Reference proteome</keyword>
<keyword evidence="2 4" id="KW-0479">Metal-binding</keyword>
<dbReference type="GO" id="GO:0009055">
    <property type="term" value="F:electron transfer activity"/>
    <property type="evidence" value="ECO:0007669"/>
    <property type="project" value="InterPro"/>
</dbReference>
<comment type="caution">
    <text evidence="7">The sequence shown here is derived from an EMBL/GenBank/DDBJ whole genome shotgun (WGS) entry which is preliminary data.</text>
</comment>
<dbReference type="SUPFAM" id="SSF46626">
    <property type="entry name" value="Cytochrome c"/>
    <property type="match status" value="1"/>
</dbReference>
<dbReference type="GO" id="GO:0046872">
    <property type="term" value="F:metal ion binding"/>
    <property type="evidence" value="ECO:0007669"/>
    <property type="project" value="UniProtKB-KW"/>
</dbReference>
<dbReference type="NCBIfam" id="TIGR03874">
    <property type="entry name" value="4cys_cytochr"/>
    <property type="match status" value="1"/>
</dbReference>
<evidence type="ECO:0000256" key="2">
    <source>
        <dbReference type="ARBA" id="ARBA00022723"/>
    </source>
</evidence>
<name>A0AA37HWA0_9HYPH</name>
<evidence type="ECO:0000259" key="6">
    <source>
        <dbReference type="PROSITE" id="PS51007"/>
    </source>
</evidence>
<dbReference type="InterPro" id="IPR022411">
    <property type="entry name" value="C-typ_cyt_methanol_metab-rel"/>
</dbReference>
<dbReference type="InterPro" id="IPR036909">
    <property type="entry name" value="Cyt_c-like_dom_sf"/>
</dbReference>
<feature type="domain" description="Cytochrome c" evidence="6">
    <location>
        <begin position="126"/>
        <end position="211"/>
    </location>
</feature>